<reference evidence="1 2" key="1">
    <citation type="journal article" date="2018" name="IMA Fungus">
        <title>IMA Genome-F 10: Nine draft genome sequences of Claviceps purpurea s.lat., including C. arundinis, C. humidiphila, and C. cf. spartinae, pseudomolecules for the pitch canker pathogen Fusarium circinatum, draft genome of Davidsoniella eucalypti, Grosmannia galeiformis, Quambalaria eucalypti, and Teratosphaeria destructans.</title>
        <authorList>
            <person name="Wingfield B.D."/>
            <person name="Liu M."/>
            <person name="Nguyen H.D."/>
            <person name="Lane F.A."/>
            <person name="Morgan S.W."/>
            <person name="De Vos L."/>
            <person name="Wilken P.M."/>
            <person name="Duong T.A."/>
            <person name="Aylward J."/>
            <person name="Coetzee M.P."/>
            <person name="Dadej K."/>
            <person name="De Beer Z.W."/>
            <person name="Findlay W."/>
            <person name="Havenga M."/>
            <person name="Kolarik M."/>
            <person name="Menzies J.G."/>
            <person name="Naidoo K."/>
            <person name="Pochopski O."/>
            <person name="Shoukouhi P."/>
            <person name="Santana Q.C."/>
            <person name="Seifert K.A."/>
            <person name="Soal N."/>
            <person name="Steenkamp E.T."/>
            <person name="Tatham C.T."/>
            <person name="van der Nest M.A."/>
            <person name="Wingfield M.J."/>
        </authorList>
    </citation>
    <scope>NUCLEOTIDE SEQUENCE [LARGE SCALE GENOMIC DNA]</scope>
    <source>
        <strain evidence="1">CMW44962</strain>
    </source>
</reference>
<evidence type="ECO:0008006" key="3">
    <source>
        <dbReference type="Google" id="ProtNLM"/>
    </source>
</evidence>
<evidence type="ECO:0000313" key="1">
    <source>
        <dbReference type="EMBL" id="KAH9827012.1"/>
    </source>
</evidence>
<sequence>MGDTPFRLMDVPAELRLLVYDHLLAPVTIKPLHLDTFMLPDEFPNTAALLQPYLNLIQTCKTIREEAKPHFEKRYLARMTFYFEHATPVHRFCESTSILGRPYSDANILFHTNSIETSDTESPVLPLRVDAFRFMLHNVDDFHGAHPEYIFMDYRQCLHRFPSTEAEGNRRALVAGAVAFGGIERNGRGLDVVRIPGVAGSGTRVYMRSTCDGRLGDHQAYFDIRVKASEVVVCANEVEECAASLARCEKVGRGGGVGILTRGAVKRERVRLCREVLGLEAEVEADAEAVQPALTVPVPGEIMPKSKEATKMKVSGSGSRAVGWATRVWRWMVRAIGR</sequence>
<organism evidence="1 2">
    <name type="scientific">Teratosphaeria destructans</name>
    <dbReference type="NCBI Taxonomy" id="418781"/>
    <lineage>
        <taxon>Eukaryota</taxon>
        <taxon>Fungi</taxon>
        <taxon>Dikarya</taxon>
        <taxon>Ascomycota</taxon>
        <taxon>Pezizomycotina</taxon>
        <taxon>Dothideomycetes</taxon>
        <taxon>Dothideomycetidae</taxon>
        <taxon>Mycosphaerellales</taxon>
        <taxon>Teratosphaeriaceae</taxon>
        <taxon>Teratosphaeria</taxon>
    </lineage>
</organism>
<evidence type="ECO:0000313" key="2">
    <source>
        <dbReference type="Proteomes" id="UP001138500"/>
    </source>
</evidence>
<proteinExistence type="predicted"/>
<name>A0A9W7SQY5_9PEZI</name>
<accession>A0A9W7SQY5</accession>
<gene>
    <name evidence="1" type="ORF">Tdes44962_MAKER09878</name>
</gene>
<protein>
    <recommendedName>
        <fullName evidence="3">F-box domain-containing protein</fullName>
    </recommendedName>
</protein>
<keyword evidence="2" id="KW-1185">Reference proteome</keyword>
<dbReference type="OrthoDB" id="5314997at2759"/>
<dbReference type="Proteomes" id="UP001138500">
    <property type="component" value="Unassembled WGS sequence"/>
</dbReference>
<reference evidence="1 2" key="2">
    <citation type="journal article" date="2021" name="Curr. Genet.">
        <title>Genetic response to nitrogen starvation in the aggressive Eucalyptus foliar pathogen Teratosphaeria destructans.</title>
        <authorList>
            <person name="Havenga M."/>
            <person name="Wingfield B.D."/>
            <person name="Wingfield M.J."/>
            <person name="Dreyer L.L."/>
            <person name="Roets F."/>
            <person name="Aylward J."/>
        </authorList>
    </citation>
    <scope>NUCLEOTIDE SEQUENCE [LARGE SCALE GENOMIC DNA]</scope>
    <source>
        <strain evidence="1">CMW44962</strain>
    </source>
</reference>
<dbReference type="AlphaFoldDB" id="A0A9W7SQY5"/>
<dbReference type="EMBL" id="RIBY02001928">
    <property type="protein sequence ID" value="KAH9827012.1"/>
    <property type="molecule type" value="Genomic_DNA"/>
</dbReference>
<comment type="caution">
    <text evidence="1">The sequence shown here is derived from an EMBL/GenBank/DDBJ whole genome shotgun (WGS) entry which is preliminary data.</text>
</comment>